<dbReference type="AlphaFoldDB" id="A0AAU9CMU8"/>
<dbReference type="PROSITE" id="PS51318">
    <property type="entry name" value="TAT"/>
    <property type="match status" value="1"/>
</dbReference>
<evidence type="ECO:0000259" key="5">
    <source>
        <dbReference type="Pfam" id="PF22422"/>
    </source>
</evidence>
<feature type="domain" description="Mannosylglycerate hydrolase MGH1-like glycoside hydrolase" evidence="5">
    <location>
        <begin position="204"/>
        <end position="401"/>
    </location>
</feature>
<evidence type="ECO:0000256" key="3">
    <source>
        <dbReference type="ARBA" id="ARBA00023295"/>
    </source>
</evidence>
<dbReference type="Pfam" id="PF22422">
    <property type="entry name" value="MGH1-like_GH"/>
    <property type="match status" value="1"/>
</dbReference>
<dbReference type="GO" id="GO:0009311">
    <property type="term" value="P:oligosaccharide metabolic process"/>
    <property type="evidence" value="ECO:0007669"/>
    <property type="project" value="InterPro"/>
</dbReference>
<gene>
    <name evidence="6" type="ORF">FUAX_06240</name>
</gene>
<dbReference type="KEGG" id="fax:FUAX_06240"/>
<name>A0AAU9CMU8_9BACT</name>
<dbReference type="PANTHER" id="PTHR10412:SF11">
    <property type="entry name" value="MANNOSYL-OLIGOSACCHARIDE GLUCOSIDASE"/>
    <property type="match status" value="1"/>
</dbReference>
<dbReference type="SUPFAM" id="SSF48208">
    <property type="entry name" value="Six-hairpin glycosidases"/>
    <property type="match status" value="1"/>
</dbReference>
<evidence type="ECO:0000313" key="7">
    <source>
        <dbReference type="Proteomes" id="UP001348817"/>
    </source>
</evidence>
<keyword evidence="2 6" id="KW-0378">Hydrolase</keyword>
<dbReference type="RefSeq" id="WP_338393469.1">
    <property type="nucleotide sequence ID" value="NZ_AP025314.1"/>
</dbReference>
<dbReference type="GO" id="GO:0004573">
    <property type="term" value="F:Glc3Man9GlcNAc2 oligosaccharide glucosidase activity"/>
    <property type="evidence" value="ECO:0007669"/>
    <property type="project" value="InterPro"/>
</dbReference>
<feature type="signal peptide" evidence="4">
    <location>
        <begin position="1"/>
        <end position="31"/>
    </location>
</feature>
<dbReference type="PANTHER" id="PTHR10412">
    <property type="entry name" value="MANNOSYL-OLIGOSACCHARIDE GLUCOSIDASE"/>
    <property type="match status" value="1"/>
</dbReference>
<evidence type="ECO:0000256" key="4">
    <source>
        <dbReference type="SAM" id="SignalP"/>
    </source>
</evidence>
<organism evidence="6 7">
    <name type="scientific">Fulvitalea axinellae</name>
    <dbReference type="NCBI Taxonomy" id="1182444"/>
    <lineage>
        <taxon>Bacteria</taxon>
        <taxon>Pseudomonadati</taxon>
        <taxon>Bacteroidota</taxon>
        <taxon>Cytophagia</taxon>
        <taxon>Cytophagales</taxon>
        <taxon>Persicobacteraceae</taxon>
        <taxon>Fulvitalea</taxon>
    </lineage>
</organism>
<feature type="chain" id="PRO_5043325305" evidence="4">
    <location>
        <begin position="32"/>
        <end position="510"/>
    </location>
</feature>
<accession>A0AAU9CMU8</accession>
<protein>
    <submittedName>
        <fullName evidence="6">Glycoside hydrolase</fullName>
    </submittedName>
</protein>
<reference evidence="6 7" key="1">
    <citation type="submission" date="2021-12" db="EMBL/GenBank/DDBJ databases">
        <title>Genome sequencing of bacteria with rrn-lacking chromosome and rrn-plasmid.</title>
        <authorList>
            <person name="Anda M."/>
            <person name="Iwasaki W."/>
        </authorList>
    </citation>
    <scope>NUCLEOTIDE SEQUENCE [LARGE SCALE GENOMIC DNA]</scope>
    <source>
        <strain evidence="6 7">DSM 100852</strain>
    </source>
</reference>
<dbReference type="InterPro" id="IPR008928">
    <property type="entry name" value="6-hairpin_glycosidase_sf"/>
</dbReference>
<keyword evidence="3" id="KW-0326">Glycosidase</keyword>
<proteinExistence type="inferred from homology"/>
<dbReference type="InterPro" id="IPR004888">
    <property type="entry name" value="Glycoside_hydrolase_63"/>
</dbReference>
<dbReference type="InterPro" id="IPR012341">
    <property type="entry name" value="6hp_glycosidase-like_sf"/>
</dbReference>
<dbReference type="Gene3D" id="1.50.10.10">
    <property type="match status" value="1"/>
</dbReference>
<dbReference type="GO" id="GO:0006487">
    <property type="term" value="P:protein N-linked glycosylation"/>
    <property type="evidence" value="ECO:0007669"/>
    <property type="project" value="TreeGrafter"/>
</dbReference>
<evidence type="ECO:0000313" key="6">
    <source>
        <dbReference type="EMBL" id="BDD08192.1"/>
    </source>
</evidence>
<evidence type="ECO:0000256" key="1">
    <source>
        <dbReference type="ARBA" id="ARBA00010833"/>
    </source>
</evidence>
<dbReference type="InterPro" id="IPR054491">
    <property type="entry name" value="MGH1-like_GH"/>
</dbReference>
<sequence length="510" mass="58789">MDIRDKSRRGFLAKSALGLAGLSLLPSTVFAAEKKGRLDKSLIPSPVMDGDNKLVELYWKAWELAWEKVKYQDGMPQSPYMDEGLWDHTVWIWDTAFMVHFCKYSPKQYPGIESFDNFYTVMHGTNTASLKIHHPDNPPLFAWIENDYARFTGNTDRFKHILTEKKYLQKHYDYFENTKPHTKFKYAGAHTNIKKEEIGFRWWGVQSGMDNTPRGRGVGYGNIYWIDAIAQQGLAALNISRIAETIGDKATAKEYKAKYKVFKDLVNKYYWDEEDGMYYDINVEAPYEKVKVKTPASFWPMLAEMCDKKQAAKLEQAALKHFGGDIPWPTVSADDPDFHESGCYWKGGVWLPTAYMATKALEKYGYHETADKLSLNLVKHMRATYDQFEPHTIWECYNPTKPIPATHGGDNGYSREDFCGWSALGPISMLIENVLGFHDVDAIKKEVRWRLHRSDRHGIKDLRFGDIKTSVIADGDTVEVESDGEYKLYINGKKHKVKKGKQTFKIRRQV</sequence>
<dbReference type="InterPro" id="IPR006311">
    <property type="entry name" value="TAT_signal"/>
</dbReference>
<comment type="similarity">
    <text evidence="1">Belongs to the glycosyl hydrolase 63 family.</text>
</comment>
<evidence type="ECO:0000256" key="2">
    <source>
        <dbReference type="ARBA" id="ARBA00022801"/>
    </source>
</evidence>
<keyword evidence="4" id="KW-0732">Signal</keyword>
<dbReference type="Proteomes" id="UP001348817">
    <property type="component" value="Chromosome"/>
</dbReference>
<dbReference type="EMBL" id="AP025314">
    <property type="protein sequence ID" value="BDD08192.1"/>
    <property type="molecule type" value="Genomic_DNA"/>
</dbReference>
<keyword evidence="7" id="KW-1185">Reference proteome</keyword>